<dbReference type="PANTHER" id="PTHR35871">
    <property type="entry name" value="EXPRESSED PROTEIN"/>
    <property type="match status" value="1"/>
</dbReference>
<feature type="compositionally biased region" description="Basic and acidic residues" evidence="1">
    <location>
        <begin position="35"/>
        <end position="59"/>
    </location>
</feature>
<evidence type="ECO:0000256" key="1">
    <source>
        <dbReference type="SAM" id="MobiDB-lite"/>
    </source>
</evidence>
<accession>A0A8H6WYG1</accession>
<dbReference type="OrthoDB" id="6511194at2759"/>
<sequence length="520" mass="58815">MARGTKALKARQKNLQKARNSQKATVEEVPDEGDSEHLTLDSENESLHGNHNDHFHSAADNEDNWDLNLGNELPDVDCDDILEEDQEPDLDEEIVVAPEITEETELDAFSQFLFNAQAAAQKAERAQQNVVTRRWGKDLAEKGYLSLFDYIQAKKTAAKLQNTDLDSSAGDGISAAQSPADSQSDSESESGSEDESEPETSTAGAQSTEPGIEIPDCMDPVNLAHVHLKELLEAIQDGSQILDPTPETATDHSLNQLNHKDFPTLRRAAASLSVKSKDKKLDVFFRARITAMAATLNLYLDSQLSYTWWEASMIVSRSQGHGPYHARCIRSWIHAFLTSRKLPLHRYGQYHSSILNDEDFSDTIKLHLQNVSGKDGHFTAQTLVDFVATKEIQQMLEQADIQKRSISVWTARRWLKRLDWRYGRRKNGMYVDGHEREDVVAYRAAFVKRWLERYEPRMVEYDNDGNVKKTPDGYVLEGKLQGQPFRLILVTHDESTFYANDRRKDGWFSKTGEEQATAKG</sequence>
<organism evidence="2 3">
    <name type="scientific">Mycena venus</name>
    <dbReference type="NCBI Taxonomy" id="2733690"/>
    <lineage>
        <taxon>Eukaryota</taxon>
        <taxon>Fungi</taxon>
        <taxon>Dikarya</taxon>
        <taxon>Basidiomycota</taxon>
        <taxon>Agaricomycotina</taxon>
        <taxon>Agaricomycetes</taxon>
        <taxon>Agaricomycetidae</taxon>
        <taxon>Agaricales</taxon>
        <taxon>Marasmiineae</taxon>
        <taxon>Mycenaceae</taxon>
        <taxon>Mycena</taxon>
    </lineage>
</organism>
<protein>
    <submittedName>
        <fullName evidence="2">Uncharacterized protein</fullName>
    </submittedName>
</protein>
<dbReference type="Proteomes" id="UP000620124">
    <property type="component" value="Unassembled WGS sequence"/>
</dbReference>
<feature type="compositionally biased region" description="Basic residues" evidence="1">
    <location>
        <begin position="1"/>
        <end position="16"/>
    </location>
</feature>
<gene>
    <name evidence="2" type="ORF">MVEN_02435000</name>
</gene>
<proteinExistence type="predicted"/>
<comment type="caution">
    <text evidence="2">The sequence shown here is derived from an EMBL/GenBank/DDBJ whole genome shotgun (WGS) entry which is preliminary data.</text>
</comment>
<name>A0A8H6WYG1_9AGAR</name>
<dbReference type="EMBL" id="JACAZI010000032">
    <property type="protein sequence ID" value="KAF7330951.1"/>
    <property type="molecule type" value="Genomic_DNA"/>
</dbReference>
<feature type="compositionally biased region" description="Low complexity" evidence="1">
    <location>
        <begin position="174"/>
        <end position="183"/>
    </location>
</feature>
<keyword evidence="3" id="KW-1185">Reference proteome</keyword>
<reference evidence="2" key="1">
    <citation type="submission" date="2020-05" db="EMBL/GenBank/DDBJ databases">
        <title>Mycena genomes resolve the evolution of fungal bioluminescence.</title>
        <authorList>
            <person name="Tsai I.J."/>
        </authorList>
    </citation>
    <scope>NUCLEOTIDE SEQUENCE</scope>
    <source>
        <strain evidence="2">CCC161011</strain>
    </source>
</reference>
<feature type="region of interest" description="Disordered" evidence="1">
    <location>
        <begin position="168"/>
        <end position="217"/>
    </location>
</feature>
<feature type="region of interest" description="Disordered" evidence="1">
    <location>
        <begin position="1"/>
        <end position="70"/>
    </location>
</feature>
<dbReference type="PANTHER" id="PTHR35871:SF1">
    <property type="entry name" value="CXC1-LIKE CYSTEINE CLUSTER ASSOCIATED WITH KDZ TRANSPOSASES DOMAIN-CONTAINING PROTEIN"/>
    <property type="match status" value="1"/>
</dbReference>
<evidence type="ECO:0000313" key="2">
    <source>
        <dbReference type="EMBL" id="KAF7330951.1"/>
    </source>
</evidence>
<feature type="compositionally biased region" description="Acidic residues" evidence="1">
    <location>
        <begin position="184"/>
        <end position="198"/>
    </location>
</feature>
<evidence type="ECO:0000313" key="3">
    <source>
        <dbReference type="Proteomes" id="UP000620124"/>
    </source>
</evidence>
<dbReference type="AlphaFoldDB" id="A0A8H6WYG1"/>